<evidence type="ECO:0000256" key="7">
    <source>
        <dbReference type="ARBA" id="ARBA00023136"/>
    </source>
</evidence>
<dbReference type="GO" id="GO:0005886">
    <property type="term" value="C:plasma membrane"/>
    <property type="evidence" value="ECO:0000318"/>
    <property type="project" value="GO_Central"/>
</dbReference>
<keyword evidence="8 10" id="KW-0675">Receptor</keyword>
<evidence type="ECO:0000256" key="10">
    <source>
        <dbReference type="RuleBase" id="RU351113"/>
    </source>
</evidence>
<keyword evidence="7 10" id="KW-0472">Membrane</keyword>
<accession>D2A0Y8</accession>
<comment type="similarity">
    <text evidence="10">Belongs to the insect chemoreceptor superfamily. Heteromeric odorant receptor channel (TC 1.A.69) family.</text>
</comment>
<name>D2A0Y8_TRICA</name>
<dbReference type="Proteomes" id="UP000007266">
    <property type="component" value="Linkage group 4"/>
</dbReference>
<reference evidence="11 12" key="1">
    <citation type="journal article" date="2008" name="Nature">
        <title>The genome of the model beetle and pest Tribolium castaneum.</title>
        <authorList>
            <consortium name="Tribolium Genome Sequencing Consortium"/>
            <person name="Richards S."/>
            <person name="Gibbs R.A."/>
            <person name="Weinstock G.M."/>
            <person name="Brown S.J."/>
            <person name="Denell R."/>
            <person name="Beeman R.W."/>
            <person name="Gibbs R."/>
            <person name="Beeman R.W."/>
            <person name="Brown S.J."/>
            <person name="Bucher G."/>
            <person name="Friedrich M."/>
            <person name="Grimmelikhuijzen C.J."/>
            <person name="Klingler M."/>
            <person name="Lorenzen M."/>
            <person name="Richards S."/>
            <person name="Roth S."/>
            <person name="Schroder R."/>
            <person name="Tautz D."/>
            <person name="Zdobnov E.M."/>
            <person name="Muzny D."/>
            <person name="Gibbs R.A."/>
            <person name="Weinstock G.M."/>
            <person name="Attaway T."/>
            <person name="Bell S."/>
            <person name="Buhay C.J."/>
            <person name="Chandrabose M.N."/>
            <person name="Chavez D."/>
            <person name="Clerk-Blankenburg K.P."/>
            <person name="Cree A."/>
            <person name="Dao M."/>
            <person name="Davis C."/>
            <person name="Chacko J."/>
            <person name="Dinh H."/>
            <person name="Dugan-Rocha S."/>
            <person name="Fowler G."/>
            <person name="Garner T.T."/>
            <person name="Garnes J."/>
            <person name="Gnirke A."/>
            <person name="Hawes A."/>
            <person name="Hernandez J."/>
            <person name="Hines S."/>
            <person name="Holder M."/>
            <person name="Hume J."/>
            <person name="Jhangiani S.N."/>
            <person name="Joshi V."/>
            <person name="Khan Z.M."/>
            <person name="Jackson L."/>
            <person name="Kovar C."/>
            <person name="Kowis A."/>
            <person name="Lee S."/>
            <person name="Lewis L.R."/>
            <person name="Margolis J."/>
            <person name="Morgan M."/>
            <person name="Nazareth L.V."/>
            <person name="Nguyen N."/>
            <person name="Okwuonu G."/>
            <person name="Parker D."/>
            <person name="Richards S."/>
            <person name="Ruiz S.J."/>
            <person name="Santibanez J."/>
            <person name="Savard J."/>
            <person name="Scherer S.E."/>
            <person name="Schneider B."/>
            <person name="Sodergren E."/>
            <person name="Tautz D."/>
            <person name="Vattahil S."/>
            <person name="Villasana D."/>
            <person name="White C.S."/>
            <person name="Wright R."/>
            <person name="Park Y."/>
            <person name="Beeman R.W."/>
            <person name="Lord J."/>
            <person name="Oppert B."/>
            <person name="Lorenzen M."/>
            <person name="Brown S."/>
            <person name="Wang L."/>
            <person name="Savard J."/>
            <person name="Tautz D."/>
            <person name="Richards S."/>
            <person name="Weinstock G."/>
            <person name="Gibbs R.A."/>
            <person name="Liu Y."/>
            <person name="Worley K."/>
            <person name="Weinstock G."/>
            <person name="Elsik C.G."/>
            <person name="Reese J.T."/>
            <person name="Elhaik E."/>
            <person name="Landan G."/>
            <person name="Graur D."/>
            <person name="Arensburger P."/>
            <person name="Atkinson P."/>
            <person name="Beeman R.W."/>
            <person name="Beidler J."/>
            <person name="Brown S.J."/>
            <person name="Demuth J.P."/>
            <person name="Drury D.W."/>
            <person name="Du Y.Z."/>
            <person name="Fujiwara H."/>
            <person name="Lorenzen M."/>
            <person name="Maselli V."/>
            <person name="Osanai M."/>
            <person name="Park Y."/>
            <person name="Robertson H.M."/>
            <person name="Tu Z."/>
            <person name="Wang J.J."/>
            <person name="Wang S."/>
            <person name="Richards S."/>
            <person name="Song H."/>
            <person name="Zhang L."/>
            <person name="Sodergren E."/>
            <person name="Werner D."/>
            <person name="Stanke M."/>
            <person name="Morgenstern B."/>
            <person name="Solovyev V."/>
            <person name="Kosarev P."/>
            <person name="Brown G."/>
            <person name="Chen H.C."/>
            <person name="Ermolaeva O."/>
            <person name="Hlavina W."/>
            <person name="Kapustin Y."/>
            <person name="Kiryutin B."/>
            <person name="Kitts P."/>
            <person name="Maglott D."/>
            <person name="Pruitt K."/>
            <person name="Sapojnikov V."/>
            <person name="Souvorov A."/>
            <person name="Mackey A.J."/>
            <person name="Waterhouse R.M."/>
            <person name="Wyder S."/>
            <person name="Zdobnov E.M."/>
            <person name="Zdobnov E.M."/>
            <person name="Wyder S."/>
            <person name="Kriventseva E.V."/>
            <person name="Kadowaki T."/>
            <person name="Bork P."/>
            <person name="Aranda M."/>
            <person name="Bao R."/>
            <person name="Beermann A."/>
            <person name="Berns N."/>
            <person name="Bolognesi R."/>
            <person name="Bonneton F."/>
            <person name="Bopp D."/>
            <person name="Brown S.J."/>
            <person name="Bucher G."/>
            <person name="Butts T."/>
            <person name="Chaumot A."/>
            <person name="Denell R.E."/>
            <person name="Ferrier D.E."/>
            <person name="Friedrich M."/>
            <person name="Gordon C.M."/>
            <person name="Jindra M."/>
            <person name="Klingler M."/>
            <person name="Lan Q."/>
            <person name="Lattorff H.M."/>
            <person name="Laudet V."/>
            <person name="von Levetsow C."/>
            <person name="Liu Z."/>
            <person name="Lutz R."/>
            <person name="Lynch J.A."/>
            <person name="da Fonseca R.N."/>
            <person name="Posnien N."/>
            <person name="Reuter R."/>
            <person name="Roth S."/>
            <person name="Savard J."/>
            <person name="Schinko J.B."/>
            <person name="Schmitt C."/>
            <person name="Schoppmeier M."/>
            <person name="Schroder R."/>
            <person name="Shippy T.D."/>
            <person name="Simonnet F."/>
            <person name="Marques-Souza H."/>
            <person name="Tautz D."/>
            <person name="Tomoyasu Y."/>
            <person name="Trauner J."/>
            <person name="Van der Zee M."/>
            <person name="Vervoort M."/>
            <person name="Wittkopp N."/>
            <person name="Wimmer E.A."/>
            <person name="Yang X."/>
            <person name="Jones A.K."/>
            <person name="Sattelle D.B."/>
            <person name="Ebert P.R."/>
            <person name="Nelson D."/>
            <person name="Scott J.G."/>
            <person name="Beeman R.W."/>
            <person name="Muthukrishnan S."/>
            <person name="Kramer K.J."/>
            <person name="Arakane Y."/>
            <person name="Beeman R.W."/>
            <person name="Zhu Q."/>
            <person name="Hogenkamp D."/>
            <person name="Dixit R."/>
            <person name="Oppert B."/>
            <person name="Jiang H."/>
            <person name="Zou Z."/>
            <person name="Marshall J."/>
            <person name="Elpidina E."/>
            <person name="Vinokurov K."/>
            <person name="Oppert C."/>
            <person name="Zou Z."/>
            <person name="Evans J."/>
            <person name="Lu Z."/>
            <person name="Zhao P."/>
            <person name="Sumathipala N."/>
            <person name="Altincicek B."/>
            <person name="Vilcinskas A."/>
            <person name="Williams M."/>
            <person name="Hultmark D."/>
            <person name="Hetru C."/>
            <person name="Jiang H."/>
            <person name="Grimmelikhuijzen C.J."/>
            <person name="Hauser F."/>
            <person name="Cazzamali G."/>
            <person name="Williamson M."/>
            <person name="Park Y."/>
            <person name="Li B."/>
            <person name="Tanaka Y."/>
            <person name="Predel R."/>
            <person name="Neupert S."/>
            <person name="Schachtner J."/>
            <person name="Verleyen P."/>
            <person name="Raible F."/>
            <person name="Bork P."/>
            <person name="Friedrich M."/>
            <person name="Walden K.K."/>
            <person name="Robertson H.M."/>
            <person name="Angeli S."/>
            <person name="Foret S."/>
            <person name="Bucher G."/>
            <person name="Schuetz S."/>
            <person name="Maleszka R."/>
            <person name="Wimmer E.A."/>
            <person name="Beeman R.W."/>
            <person name="Lorenzen M."/>
            <person name="Tomoyasu Y."/>
            <person name="Miller S.C."/>
            <person name="Grossmann D."/>
            <person name="Bucher G."/>
        </authorList>
    </citation>
    <scope>NUCLEOTIDE SEQUENCE [LARGE SCALE GENOMIC DNA]</scope>
    <source>
        <strain evidence="11 12">Georgia GA2</strain>
    </source>
</reference>
<keyword evidence="3 10" id="KW-0716">Sensory transduction</keyword>
<evidence type="ECO:0000256" key="1">
    <source>
        <dbReference type="ARBA" id="ARBA00004651"/>
    </source>
</evidence>
<keyword evidence="12" id="KW-1185">Reference proteome</keyword>
<dbReference type="GO" id="GO:0004984">
    <property type="term" value="F:olfactory receptor activity"/>
    <property type="evidence" value="ECO:0000318"/>
    <property type="project" value="GO_Central"/>
</dbReference>
<dbReference type="EMBL" id="KQ971338">
    <property type="protein sequence ID" value="EFA02955.1"/>
    <property type="molecule type" value="Genomic_DNA"/>
</dbReference>
<gene>
    <name evidence="11" type="primary">Or301</name>
    <name evidence="11" type="ORF">TcasGA2_TC030419</name>
</gene>
<evidence type="ECO:0000256" key="9">
    <source>
        <dbReference type="ARBA" id="ARBA00023224"/>
    </source>
</evidence>
<evidence type="ECO:0000256" key="5">
    <source>
        <dbReference type="ARBA" id="ARBA00022725"/>
    </source>
</evidence>
<evidence type="ECO:0000313" key="12">
    <source>
        <dbReference type="Proteomes" id="UP000007266"/>
    </source>
</evidence>
<feature type="transmembrane region" description="Helical" evidence="10">
    <location>
        <begin position="252"/>
        <end position="278"/>
    </location>
</feature>
<feature type="transmembrane region" description="Helical" evidence="10">
    <location>
        <begin position="171"/>
        <end position="191"/>
    </location>
</feature>
<feature type="transmembrane region" description="Helical" evidence="10">
    <location>
        <begin position="116"/>
        <end position="137"/>
    </location>
</feature>
<evidence type="ECO:0000256" key="4">
    <source>
        <dbReference type="ARBA" id="ARBA00022692"/>
    </source>
</evidence>
<feature type="transmembrane region" description="Helical" evidence="10">
    <location>
        <begin position="61"/>
        <end position="79"/>
    </location>
</feature>
<evidence type="ECO:0000256" key="8">
    <source>
        <dbReference type="ARBA" id="ARBA00023170"/>
    </source>
</evidence>
<keyword evidence="6 10" id="KW-1133">Transmembrane helix</keyword>
<keyword evidence="2" id="KW-1003">Cell membrane</keyword>
<evidence type="ECO:0000313" key="11">
    <source>
        <dbReference type="EMBL" id="EFA02955.1"/>
    </source>
</evidence>
<dbReference type="InParanoid" id="D2A0Y8"/>
<dbReference type="PhylomeDB" id="D2A0Y8"/>
<comment type="subcellular location">
    <subcellularLocation>
        <location evidence="1 10">Cell membrane</location>
        <topology evidence="1 10">Multi-pass membrane protein</topology>
    </subcellularLocation>
</comment>
<dbReference type="GO" id="GO:0005549">
    <property type="term" value="F:odorant binding"/>
    <property type="evidence" value="ECO:0007669"/>
    <property type="project" value="InterPro"/>
</dbReference>
<comment type="caution">
    <text evidence="10">Lacks conserved residue(s) required for the propagation of feature annotation.</text>
</comment>
<keyword evidence="4 10" id="KW-0812">Transmembrane</keyword>
<dbReference type="PANTHER" id="PTHR21137:SF35">
    <property type="entry name" value="ODORANT RECEPTOR 19A-RELATED"/>
    <property type="match status" value="1"/>
</dbReference>
<sequence length="381" mass="45063">MSFENEHLGIKLTHFLCVDLIKKRPVKFLKNLIFFQYFVVQIIQTYYFLKIFEIRFFVKYAPVYFGTYFLLFVIIVSWFSENIDNYTTAQFDKWELENMTQTFDEKLYKKIKTPSMIVSIVIITNFALALVSGYFHILPDDDDKEIFFIFIFVEEHFPKWQSVISWAIRSTYIFTAYFMIYPINTLSYFMWRLKFHMYFYLENIKKINEGRPQNEKNITTCIPFQKEVRKRLIRCIKRHTEIAHLYTLTNGIFGTMILVCAVLGGLLMVSTAFFVLAFEGSFFKKIWRVGTLILCAAITSAGSTHSGESLETSGNNIFLYLKEQDWYIWDRENQKIYLIFLTNVKPLRIEFSADVGINYKLAVSTLRTVYSIVSVLSQLIK</sequence>
<dbReference type="GO" id="GO:0007165">
    <property type="term" value="P:signal transduction"/>
    <property type="evidence" value="ECO:0007669"/>
    <property type="project" value="UniProtKB-KW"/>
</dbReference>
<dbReference type="InterPro" id="IPR004117">
    <property type="entry name" value="7tm6_olfct_rcpt"/>
</dbReference>
<organism evidence="11 12">
    <name type="scientific">Tribolium castaneum</name>
    <name type="common">Red flour beetle</name>
    <dbReference type="NCBI Taxonomy" id="7070"/>
    <lineage>
        <taxon>Eukaryota</taxon>
        <taxon>Metazoa</taxon>
        <taxon>Ecdysozoa</taxon>
        <taxon>Arthropoda</taxon>
        <taxon>Hexapoda</taxon>
        <taxon>Insecta</taxon>
        <taxon>Pterygota</taxon>
        <taxon>Neoptera</taxon>
        <taxon>Endopterygota</taxon>
        <taxon>Coleoptera</taxon>
        <taxon>Polyphaga</taxon>
        <taxon>Cucujiformia</taxon>
        <taxon>Tenebrionidae</taxon>
        <taxon>Tenebrionidae incertae sedis</taxon>
        <taxon>Tribolium</taxon>
    </lineage>
</organism>
<dbReference type="GO" id="GO:0050911">
    <property type="term" value="P:detection of chemical stimulus involved in sensory perception of smell"/>
    <property type="evidence" value="ECO:0000318"/>
    <property type="project" value="GO_Central"/>
</dbReference>
<evidence type="ECO:0000256" key="3">
    <source>
        <dbReference type="ARBA" id="ARBA00022606"/>
    </source>
</evidence>
<keyword evidence="5 10" id="KW-0552">Olfaction</keyword>
<dbReference type="AlphaFoldDB" id="D2A0Y8"/>
<proteinExistence type="inferred from homology"/>
<feature type="transmembrane region" description="Helical" evidence="10">
    <location>
        <begin position="32"/>
        <end position="49"/>
    </location>
</feature>
<dbReference type="PANTHER" id="PTHR21137">
    <property type="entry name" value="ODORANT RECEPTOR"/>
    <property type="match status" value="1"/>
</dbReference>
<evidence type="ECO:0000256" key="2">
    <source>
        <dbReference type="ARBA" id="ARBA00022475"/>
    </source>
</evidence>
<evidence type="ECO:0000256" key="6">
    <source>
        <dbReference type="ARBA" id="ARBA00022989"/>
    </source>
</evidence>
<dbReference type="HOGENOM" id="CLU_059644_0_0_1"/>
<keyword evidence="9 10" id="KW-0807">Transducer</keyword>
<protein>
    <recommendedName>
        <fullName evidence="10">Odorant receptor</fullName>
    </recommendedName>
</protein>
<reference evidence="11 12" key="2">
    <citation type="journal article" date="2010" name="Nucleic Acids Res.">
        <title>BeetleBase in 2010: revisions to provide comprehensive genomic information for Tribolium castaneum.</title>
        <authorList>
            <person name="Kim H.S."/>
            <person name="Murphy T."/>
            <person name="Xia J."/>
            <person name="Caragea D."/>
            <person name="Park Y."/>
            <person name="Beeman R.W."/>
            <person name="Lorenzen M.D."/>
            <person name="Butcher S."/>
            <person name="Manak J.R."/>
            <person name="Brown S.J."/>
        </authorList>
    </citation>
    <scope>GENOME REANNOTATION</scope>
    <source>
        <strain evidence="11 12">Georgia GA2</strain>
    </source>
</reference>
<dbReference type="Pfam" id="PF02949">
    <property type="entry name" value="7tm_6"/>
    <property type="match status" value="1"/>
</dbReference>